<reference evidence="4 5" key="1">
    <citation type="submission" date="2017-08" db="EMBL/GenBank/DDBJ databases">
        <title>Infants hospitalized years apart are colonized by the same room-sourced microbial strains.</title>
        <authorList>
            <person name="Brooks B."/>
            <person name="Olm M.R."/>
            <person name="Firek B.A."/>
            <person name="Baker R."/>
            <person name="Thomas B.C."/>
            <person name="Morowitz M.J."/>
            <person name="Banfield J.F."/>
        </authorList>
    </citation>
    <scope>NUCLEOTIDE SEQUENCE [LARGE SCALE GENOMIC DNA]</scope>
    <source>
        <strain evidence="4">S2_018_000_R2_101</strain>
    </source>
</reference>
<evidence type="ECO:0000256" key="2">
    <source>
        <dbReference type="SAM" id="SignalP"/>
    </source>
</evidence>
<keyword evidence="1" id="KW-0472">Membrane</keyword>
<sequence>MLKLFSGVALAALAVVPANAATFMFSFTGTIVSGSGFIYTADNNNVSTVTRMTGAIYDSEIGAGPFTITALSSYAGASNLLYRNAQPYVDFGGISFTTDRGGDFNLGLGGGGFYGLVLNASRLNPFGYGNGGRATSGSTDVGMRLNAVPEPATWAMMIGGFALVGTMIRRRRRSVGSVLA</sequence>
<gene>
    <name evidence="4" type="ORF">DI623_09585</name>
</gene>
<dbReference type="Pfam" id="PF07589">
    <property type="entry name" value="PEP-CTERM"/>
    <property type="match status" value="1"/>
</dbReference>
<accession>A0A2W5A4S7</accession>
<protein>
    <recommendedName>
        <fullName evidence="3">Ice-binding protein C-terminal domain-containing protein</fullName>
    </recommendedName>
</protein>
<proteinExistence type="predicted"/>
<feature type="transmembrane region" description="Helical" evidence="1">
    <location>
        <begin position="151"/>
        <end position="168"/>
    </location>
</feature>
<evidence type="ECO:0000313" key="4">
    <source>
        <dbReference type="EMBL" id="PZO89610.1"/>
    </source>
</evidence>
<keyword evidence="1" id="KW-1133">Transmembrane helix</keyword>
<name>A0A2W5A4S7_9SPHN</name>
<feature type="domain" description="Ice-binding protein C-terminal" evidence="3">
    <location>
        <begin position="147"/>
        <end position="171"/>
    </location>
</feature>
<feature type="signal peptide" evidence="2">
    <location>
        <begin position="1"/>
        <end position="20"/>
    </location>
</feature>
<dbReference type="AlphaFoldDB" id="A0A2W5A4S7"/>
<dbReference type="Proteomes" id="UP000249066">
    <property type="component" value="Unassembled WGS sequence"/>
</dbReference>
<evidence type="ECO:0000259" key="3">
    <source>
        <dbReference type="Pfam" id="PF07589"/>
    </source>
</evidence>
<keyword evidence="1" id="KW-0812">Transmembrane</keyword>
<evidence type="ECO:0000256" key="1">
    <source>
        <dbReference type="SAM" id="Phobius"/>
    </source>
</evidence>
<dbReference type="NCBIfam" id="TIGR02595">
    <property type="entry name" value="PEP_CTERM"/>
    <property type="match status" value="1"/>
</dbReference>
<evidence type="ECO:0000313" key="5">
    <source>
        <dbReference type="Proteomes" id="UP000249066"/>
    </source>
</evidence>
<dbReference type="EMBL" id="QFNN01000052">
    <property type="protein sequence ID" value="PZO89610.1"/>
    <property type="molecule type" value="Genomic_DNA"/>
</dbReference>
<feature type="chain" id="PRO_5016143894" description="Ice-binding protein C-terminal domain-containing protein" evidence="2">
    <location>
        <begin position="21"/>
        <end position="180"/>
    </location>
</feature>
<dbReference type="NCBIfam" id="NF035944">
    <property type="entry name" value="PEPxxWA-CTERM"/>
    <property type="match status" value="1"/>
</dbReference>
<keyword evidence="2" id="KW-0732">Signal</keyword>
<dbReference type="InterPro" id="IPR013424">
    <property type="entry name" value="Ice-binding_C"/>
</dbReference>
<comment type="caution">
    <text evidence="4">The sequence shown here is derived from an EMBL/GenBank/DDBJ whole genome shotgun (WGS) entry which is preliminary data.</text>
</comment>
<organism evidence="4 5">
    <name type="scientific">Sphingomonas sanxanigenens</name>
    <dbReference type="NCBI Taxonomy" id="397260"/>
    <lineage>
        <taxon>Bacteria</taxon>
        <taxon>Pseudomonadati</taxon>
        <taxon>Pseudomonadota</taxon>
        <taxon>Alphaproteobacteria</taxon>
        <taxon>Sphingomonadales</taxon>
        <taxon>Sphingomonadaceae</taxon>
        <taxon>Sphingomonas</taxon>
    </lineage>
</organism>